<dbReference type="RefSeq" id="WP_077713212.1">
    <property type="nucleotide sequence ID" value="NZ_CP019698.1"/>
</dbReference>
<dbReference type="SUPFAM" id="SSF63380">
    <property type="entry name" value="Riboflavin synthase domain-like"/>
    <property type="match status" value="1"/>
</dbReference>
<dbReference type="PANTHER" id="PTHR43513:SF1">
    <property type="entry name" value="ANAEROBIC SULFITE REDUCTASE SUBUNIT B"/>
    <property type="match status" value="1"/>
</dbReference>
<dbReference type="InterPro" id="IPR039261">
    <property type="entry name" value="FNR_nucleotide-bd"/>
</dbReference>
<dbReference type="InterPro" id="IPR012165">
    <property type="entry name" value="Cyt_c3_hydrogenase_gsu"/>
</dbReference>
<dbReference type="Gene3D" id="2.40.30.10">
    <property type="entry name" value="Translation factors"/>
    <property type="match status" value="1"/>
</dbReference>
<keyword evidence="4" id="KW-1185">Reference proteome</keyword>
<dbReference type="GO" id="GO:0050660">
    <property type="term" value="F:flavin adenine dinucleotide binding"/>
    <property type="evidence" value="ECO:0007669"/>
    <property type="project" value="InterPro"/>
</dbReference>
<dbReference type="STRING" id="1833852.B0537_03590"/>
<evidence type="ECO:0000313" key="3">
    <source>
        <dbReference type="EMBL" id="AQS58248.1"/>
    </source>
</evidence>
<dbReference type="Pfam" id="PF00175">
    <property type="entry name" value="NAD_binding_1"/>
    <property type="match status" value="1"/>
</dbReference>
<feature type="binding site" evidence="1">
    <location>
        <position position="240"/>
    </location>
    <ligand>
        <name>[2Fe-2S] cluster</name>
        <dbReference type="ChEBI" id="CHEBI:190135"/>
    </ligand>
</feature>
<dbReference type="Proteomes" id="UP000189464">
    <property type="component" value="Chromosome"/>
</dbReference>
<feature type="binding site" evidence="1">
    <location>
        <position position="243"/>
    </location>
    <ligand>
        <name>[2Fe-2S] cluster</name>
        <dbReference type="ChEBI" id="CHEBI:190135"/>
    </ligand>
</feature>
<keyword evidence="1" id="KW-0479">Metal-binding</keyword>
<dbReference type="GO" id="GO:0051537">
    <property type="term" value="F:2 iron, 2 sulfur cluster binding"/>
    <property type="evidence" value="ECO:0007669"/>
    <property type="project" value="UniProtKB-KW"/>
</dbReference>
<dbReference type="InterPro" id="IPR017938">
    <property type="entry name" value="Riboflavin_synthase-like_b-brl"/>
</dbReference>
<dbReference type="KEGG" id="dfg:B0537_03590"/>
<dbReference type="GO" id="GO:0016491">
    <property type="term" value="F:oxidoreductase activity"/>
    <property type="evidence" value="ECO:0007669"/>
    <property type="project" value="InterPro"/>
</dbReference>
<feature type="domain" description="FAD-binding FR-type" evidence="2">
    <location>
        <begin position="6"/>
        <end position="97"/>
    </location>
</feature>
<accession>A0A1S6ITZ6</accession>
<dbReference type="PROSITE" id="PS51384">
    <property type="entry name" value="FAD_FR"/>
    <property type="match status" value="1"/>
</dbReference>
<feature type="binding site" evidence="1">
    <location>
        <position position="235"/>
    </location>
    <ligand>
        <name>[2Fe-2S] cluster</name>
        <dbReference type="ChEBI" id="CHEBI:190135"/>
    </ligand>
</feature>
<dbReference type="PRINTS" id="PR00410">
    <property type="entry name" value="PHEHYDRXLASE"/>
</dbReference>
<sequence length="267" mass="29963">MINNPYLPFKAEIISVVKQTAIDWTYRLACDIKPQWGQFMEVSLPGVGECPLSISDFGPGYIEMTIRRVGKVTSVIHLLDETDHLFLRGPYGHGFPVPEFTNKHLVIAAGGTGLAPVKSIINHFYRQPDLVTRLDVLAGFKSPQDVLFKEEMAQWSKQFNLLVTVDQLPHAASPSPYREGLLTKWIPEIPMDNPEDLRVVIVGPPVMMKYAALEFLKRGVAEEHIWVSFERKMCCGIGKCGHCKIDATYVCLEGPVFNYSQAKSLLD</sequence>
<proteinExistence type="predicted"/>
<evidence type="ECO:0000313" key="4">
    <source>
        <dbReference type="Proteomes" id="UP000189464"/>
    </source>
</evidence>
<gene>
    <name evidence="3" type="ORF">B0537_03590</name>
</gene>
<dbReference type="InterPro" id="IPR001433">
    <property type="entry name" value="OxRdtase_FAD/NAD-bd"/>
</dbReference>
<feature type="binding site" evidence="1">
    <location>
        <position position="251"/>
    </location>
    <ligand>
        <name>[2Fe-2S] cluster</name>
        <dbReference type="ChEBI" id="CHEBI:190135"/>
    </ligand>
</feature>
<organism evidence="3 4">
    <name type="scientific">Desulforamulus ferrireducens</name>
    <dbReference type="NCBI Taxonomy" id="1833852"/>
    <lineage>
        <taxon>Bacteria</taxon>
        <taxon>Bacillati</taxon>
        <taxon>Bacillota</taxon>
        <taxon>Clostridia</taxon>
        <taxon>Eubacteriales</taxon>
        <taxon>Peptococcaceae</taxon>
        <taxon>Desulforamulus</taxon>
    </lineage>
</organism>
<dbReference type="InterPro" id="IPR017927">
    <property type="entry name" value="FAD-bd_FR_type"/>
</dbReference>
<keyword evidence="1" id="KW-0411">Iron-sulfur</keyword>
<dbReference type="InterPro" id="IPR050353">
    <property type="entry name" value="PyrK_electron_transfer"/>
</dbReference>
<dbReference type="PANTHER" id="PTHR43513">
    <property type="entry name" value="DIHYDROOROTATE DEHYDROGENASE B (NAD(+)), ELECTRON TRANSFER SUBUNIT"/>
    <property type="match status" value="1"/>
</dbReference>
<dbReference type="AlphaFoldDB" id="A0A1S6ITZ6"/>
<dbReference type="CDD" id="cd06221">
    <property type="entry name" value="sulfite_reductase_like"/>
    <property type="match status" value="1"/>
</dbReference>
<dbReference type="NCBIfam" id="TIGR02911">
    <property type="entry name" value="sulfite_red_B"/>
    <property type="match status" value="1"/>
</dbReference>
<dbReference type="GO" id="GO:0006221">
    <property type="term" value="P:pyrimidine nucleotide biosynthetic process"/>
    <property type="evidence" value="ECO:0007669"/>
    <property type="project" value="InterPro"/>
</dbReference>
<dbReference type="Pfam" id="PF10418">
    <property type="entry name" value="DHODB_Fe-S_bind"/>
    <property type="match status" value="1"/>
</dbReference>
<comment type="cofactor">
    <cofactor evidence="1">
        <name>[2Fe-2S] cluster</name>
        <dbReference type="ChEBI" id="CHEBI:190135"/>
    </cofactor>
    <text evidence="1">Binds 1 [2Fe-2S] cluster per subunit.</text>
</comment>
<dbReference type="GO" id="GO:0046872">
    <property type="term" value="F:metal ion binding"/>
    <property type="evidence" value="ECO:0007669"/>
    <property type="project" value="UniProtKB-KW"/>
</dbReference>
<dbReference type="EMBL" id="CP019698">
    <property type="protein sequence ID" value="AQS58248.1"/>
    <property type="molecule type" value="Genomic_DNA"/>
</dbReference>
<dbReference type="PIRSF" id="PIRSF006816">
    <property type="entry name" value="Cyc3_hyd_g"/>
    <property type="match status" value="1"/>
</dbReference>
<evidence type="ECO:0000256" key="1">
    <source>
        <dbReference type="PIRSR" id="PIRSR006816-2"/>
    </source>
</evidence>
<keyword evidence="1" id="KW-0001">2Fe-2S</keyword>
<keyword evidence="1" id="KW-0408">Iron</keyword>
<protein>
    <submittedName>
        <fullName evidence="3">Anaerobic sulfite reductase subunit B</fullName>
    </submittedName>
</protein>
<dbReference type="InterPro" id="IPR014260">
    <property type="entry name" value="Sulphite_reductase_B"/>
</dbReference>
<name>A0A1S6ITZ6_9FIRM</name>
<dbReference type="SUPFAM" id="SSF52343">
    <property type="entry name" value="Ferredoxin reductase-like, C-terminal NADP-linked domain"/>
    <property type="match status" value="1"/>
</dbReference>
<dbReference type="InterPro" id="IPR019480">
    <property type="entry name" value="Dihydroorotate_DH_Fe-S-bd"/>
</dbReference>
<evidence type="ECO:0000259" key="2">
    <source>
        <dbReference type="PROSITE" id="PS51384"/>
    </source>
</evidence>
<dbReference type="Gene3D" id="3.40.50.80">
    <property type="entry name" value="Nucleotide-binding domain of ferredoxin-NADP reductase (FNR) module"/>
    <property type="match status" value="1"/>
</dbReference>
<reference evidence="3 4" key="1">
    <citation type="journal article" date="2016" name="Int. J. Syst. Evol. Microbiol.">
        <title>Desulfotomaculum ferrireducens sp. nov., a moderately thermophilic sulfate-reducing and dissimilatory Fe(III)-reducing bacterium isolated from compost.</title>
        <authorList>
            <person name="Yang G."/>
            <person name="Guo J."/>
            <person name="Zhuang L."/>
            <person name="Yuan Y."/>
            <person name="Zhou S."/>
        </authorList>
    </citation>
    <scope>NUCLEOTIDE SEQUENCE [LARGE SCALE GENOMIC DNA]</scope>
    <source>
        <strain evidence="3 4">GSS09</strain>
    </source>
</reference>
<dbReference type="OrthoDB" id="9796486at2"/>